<keyword evidence="1" id="KW-0472">Membrane</keyword>
<comment type="caution">
    <text evidence="2">The sequence shown here is derived from an EMBL/GenBank/DDBJ whole genome shotgun (WGS) entry which is preliminary data.</text>
</comment>
<gene>
    <name evidence="2" type="ORF">GCM10007898_32280</name>
</gene>
<keyword evidence="3" id="KW-1185">Reference proteome</keyword>
<dbReference type="EMBL" id="BSOA01000040">
    <property type="protein sequence ID" value="GLQ89653.1"/>
    <property type="molecule type" value="Genomic_DNA"/>
</dbReference>
<protein>
    <submittedName>
        <fullName evidence="2">Uncharacterized protein</fullName>
    </submittedName>
</protein>
<accession>A0ABQ5XGK0</accession>
<keyword evidence="1" id="KW-0812">Transmembrane</keyword>
<organism evidence="2 3">
    <name type="scientific">Dyella flagellata</name>
    <dbReference type="NCBI Taxonomy" id="1867833"/>
    <lineage>
        <taxon>Bacteria</taxon>
        <taxon>Pseudomonadati</taxon>
        <taxon>Pseudomonadota</taxon>
        <taxon>Gammaproteobacteria</taxon>
        <taxon>Lysobacterales</taxon>
        <taxon>Rhodanobacteraceae</taxon>
        <taxon>Dyella</taxon>
    </lineage>
</organism>
<name>A0ABQ5XGK0_9GAMM</name>
<evidence type="ECO:0000256" key="1">
    <source>
        <dbReference type="SAM" id="Phobius"/>
    </source>
</evidence>
<feature type="transmembrane region" description="Helical" evidence="1">
    <location>
        <begin position="77"/>
        <end position="98"/>
    </location>
</feature>
<proteinExistence type="predicted"/>
<feature type="transmembrane region" description="Helical" evidence="1">
    <location>
        <begin position="104"/>
        <end position="126"/>
    </location>
</feature>
<keyword evidence="1" id="KW-1133">Transmembrane helix</keyword>
<dbReference type="Proteomes" id="UP001156627">
    <property type="component" value="Unassembled WGS sequence"/>
</dbReference>
<reference evidence="3" key="1">
    <citation type="journal article" date="2019" name="Int. J. Syst. Evol. Microbiol.">
        <title>The Global Catalogue of Microorganisms (GCM) 10K type strain sequencing project: providing services to taxonomists for standard genome sequencing and annotation.</title>
        <authorList>
            <consortium name="The Broad Institute Genomics Platform"/>
            <consortium name="The Broad Institute Genome Sequencing Center for Infectious Disease"/>
            <person name="Wu L."/>
            <person name="Ma J."/>
        </authorList>
    </citation>
    <scope>NUCLEOTIDE SEQUENCE [LARGE SCALE GENOMIC DNA]</scope>
    <source>
        <strain evidence="3">NBRC 111981</strain>
    </source>
</reference>
<evidence type="ECO:0000313" key="3">
    <source>
        <dbReference type="Proteomes" id="UP001156627"/>
    </source>
</evidence>
<evidence type="ECO:0000313" key="2">
    <source>
        <dbReference type="EMBL" id="GLQ89653.1"/>
    </source>
</evidence>
<dbReference type="RefSeq" id="WP_284333092.1">
    <property type="nucleotide sequence ID" value="NZ_BSOA01000040.1"/>
</dbReference>
<sequence>MTHETPGDNPVEREWMLQEQAAKAERLGLDAHDEAKLQSYRAVVRVLRQPLDRDLPLDFASQVAREVRRQAADDMRLELYLSWVLLSVLVLALLGLVARYSGLVLSWFSNPWLMALAACFALPVLLGKLPGFHRRPG</sequence>